<dbReference type="Proteomes" id="UP000009097">
    <property type="component" value="Unassembled WGS sequence"/>
</dbReference>
<reference evidence="1" key="2">
    <citation type="journal article" date="2010" name="Nature">
        <title>Comparative genomics reveals mobile pathogenicity chromosomes in Fusarium.</title>
        <authorList>
            <person name="Ma L.J."/>
            <person name="van der Does H.C."/>
            <person name="Borkovich K.A."/>
            <person name="Coleman J.J."/>
            <person name="Daboussi M.J."/>
            <person name="Di Pietro A."/>
            <person name="Dufresne M."/>
            <person name="Freitag M."/>
            <person name="Grabherr M."/>
            <person name="Henrissat B."/>
            <person name="Houterman P.M."/>
            <person name="Kang S."/>
            <person name="Shim W.B."/>
            <person name="Woloshuk C."/>
            <person name="Xie X."/>
            <person name="Xu J.R."/>
            <person name="Antoniw J."/>
            <person name="Baker S.E."/>
            <person name="Bluhm B.H."/>
            <person name="Breakspear A."/>
            <person name="Brown D.W."/>
            <person name="Butchko R.A."/>
            <person name="Chapman S."/>
            <person name="Coulson R."/>
            <person name="Coutinho P.M."/>
            <person name="Danchin E.G."/>
            <person name="Diener A."/>
            <person name="Gale L.R."/>
            <person name="Gardiner D.M."/>
            <person name="Goff S."/>
            <person name="Hammond-Kosack K.E."/>
            <person name="Hilburn K."/>
            <person name="Hua-Van A."/>
            <person name="Jonkers W."/>
            <person name="Kazan K."/>
            <person name="Kodira C.D."/>
            <person name="Koehrsen M."/>
            <person name="Kumar L."/>
            <person name="Lee Y.H."/>
            <person name="Li L."/>
            <person name="Manners J.M."/>
            <person name="Miranda-Saavedra D."/>
            <person name="Mukherjee M."/>
            <person name="Park G."/>
            <person name="Park J."/>
            <person name="Park S.Y."/>
            <person name="Proctor R.H."/>
            <person name="Regev A."/>
            <person name="Ruiz-Roldan M.C."/>
            <person name="Sain D."/>
            <person name="Sakthikumar S."/>
            <person name="Sykes S."/>
            <person name="Schwartz D.C."/>
            <person name="Turgeon B.G."/>
            <person name="Wapinski I."/>
            <person name="Yoder O."/>
            <person name="Young S."/>
            <person name="Zeng Q."/>
            <person name="Zhou S."/>
            <person name="Galagan J."/>
            <person name="Cuomo C.A."/>
            <person name="Kistler H.C."/>
            <person name="Rep M."/>
        </authorList>
    </citation>
    <scope>NUCLEOTIDE SEQUENCE [LARGE SCALE GENOMIC DNA]</scope>
    <source>
        <strain evidence="1">4287</strain>
    </source>
</reference>
<name>A0A0J9U4J6_FUSO4</name>
<protein>
    <submittedName>
        <fullName evidence="1">Uncharacterized protein</fullName>
    </submittedName>
</protein>
<sequence>MQQVDGDPLFLLRCASRNASLQPATERFTVVQVRKYRGPAGIHLLVDQKNSPFSRQARQPRCKTLAATSQMLKSHDCHAFNVDPGFFDLSHFSFENSLSPFLKHMPLWWNGLDVLHHSCLKRIRPLV</sequence>
<evidence type="ECO:0000313" key="1">
    <source>
        <dbReference type="EMBL" id="KNA93869.1"/>
    </source>
</evidence>
<accession>A0A0J9U4J6</accession>
<dbReference type="GeneID" id="28958534"/>
<reference evidence="1" key="1">
    <citation type="submission" date="2007-04" db="EMBL/GenBank/DDBJ databases">
        <authorList>
            <consortium name="The Broad Institute Genome Sequencing Platform"/>
            <person name="Birren B."/>
            <person name="Lander E."/>
            <person name="Galagan J."/>
            <person name="Nusbaum C."/>
            <person name="Devon K."/>
            <person name="Ma L.-J."/>
            <person name="Jaffe D."/>
            <person name="Butler J."/>
            <person name="Alvarez P."/>
            <person name="Gnerre S."/>
            <person name="Grabherr M."/>
            <person name="Kleber M."/>
            <person name="Mauceli E."/>
            <person name="Brockman W."/>
            <person name="MacCallum I.A."/>
            <person name="Young S."/>
            <person name="LaButti K."/>
            <person name="DeCaprio D."/>
            <person name="Crawford M."/>
            <person name="Koehrsen M."/>
            <person name="Engels R."/>
            <person name="Montgomery P."/>
            <person name="Pearson M."/>
            <person name="Howarth C."/>
            <person name="Larson L."/>
            <person name="White J."/>
            <person name="O'Leary S."/>
            <person name="Kodira C."/>
            <person name="Zeng Q."/>
            <person name="Yandava C."/>
            <person name="Alvarado L."/>
            <person name="Kistler C."/>
            <person name="Shim W.-B."/>
            <person name="Kang S."/>
            <person name="Woloshuk C."/>
        </authorList>
    </citation>
    <scope>NUCLEOTIDE SEQUENCE</scope>
    <source>
        <strain evidence="1">4287</strain>
    </source>
</reference>
<gene>
    <name evidence="1" type="ORF">FOXG_17828</name>
</gene>
<evidence type="ECO:0000313" key="2">
    <source>
        <dbReference type="Proteomes" id="UP000009097"/>
    </source>
</evidence>
<dbReference type="VEuPathDB" id="FungiDB:FOXG_17828"/>
<dbReference type="EMBL" id="DS231696">
    <property type="protein sequence ID" value="KNA93869.1"/>
    <property type="molecule type" value="Genomic_DNA"/>
</dbReference>
<dbReference type="RefSeq" id="XP_018231915.1">
    <property type="nucleotide sequence ID" value="XM_018397815.1"/>
</dbReference>
<proteinExistence type="predicted"/>
<dbReference type="KEGG" id="fox:FOXG_17828"/>
<organism evidence="1 2">
    <name type="scientific">Fusarium oxysporum f. sp. lycopersici (strain 4287 / CBS 123668 / FGSC 9935 / NRRL 34936)</name>
    <name type="common">Fusarium vascular wilt of tomato</name>
    <dbReference type="NCBI Taxonomy" id="426428"/>
    <lineage>
        <taxon>Eukaryota</taxon>
        <taxon>Fungi</taxon>
        <taxon>Dikarya</taxon>
        <taxon>Ascomycota</taxon>
        <taxon>Pezizomycotina</taxon>
        <taxon>Sordariomycetes</taxon>
        <taxon>Hypocreomycetidae</taxon>
        <taxon>Hypocreales</taxon>
        <taxon>Nectriaceae</taxon>
        <taxon>Fusarium</taxon>
        <taxon>Fusarium oxysporum species complex</taxon>
    </lineage>
</organism>
<dbReference type="AlphaFoldDB" id="A0A0J9U4J6"/>